<name>A0A1A0V7S4_MYCPR</name>
<evidence type="ECO:0000313" key="5">
    <source>
        <dbReference type="Proteomes" id="UP000094008"/>
    </source>
</evidence>
<reference evidence="5" key="1">
    <citation type="submission" date="2016-06" db="EMBL/GenBank/DDBJ databases">
        <authorList>
            <person name="Sutton G."/>
            <person name="Brinkac L."/>
            <person name="Sanka R."/>
            <person name="Adams M."/>
            <person name="Lau E."/>
            <person name="Mehaffy C."/>
            <person name="Tameris M."/>
            <person name="Hatherill M."/>
            <person name="Hanekom W."/>
            <person name="Mahomed H."/>
            <person name="Mcshane H."/>
        </authorList>
    </citation>
    <scope>NUCLEOTIDE SEQUENCE [LARGE SCALE GENOMIC DNA]</scope>
    <source>
        <strain evidence="5">852002-10433_SCH5171157</strain>
    </source>
</reference>
<dbReference type="Gene3D" id="2.60.200.20">
    <property type="match status" value="1"/>
</dbReference>
<evidence type="ECO:0000313" key="4">
    <source>
        <dbReference type="EMBL" id="OBB79297.1"/>
    </source>
</evidence>
<dbReference type="Pfam" id="PF00498">
    <property type="entry name" value="FHA"/>
    <property type="match status" value="1"/>
</dbReference>
<dbReference type="InterPro" id="IPR008984">
    <property type="entry name" value="SMAD_FHA_dom_sf"/>
</dbReference>
<evidence type="ECO:0000259" key="3">
    <source>
        <dbReference type="PROSITE" id="PS50006"/>
    </source>
</evidence>
<dbReference type="Proteomes" id="UP000094008">
    <property type="component" value="Unassembled WGS sequence"/>
</dbReference>
<dbReference type="SUPFAM" id="SSF49879">
    <property type="entry name" value="SMAD/FHA domain"/>
    <property type="match status" value="1"/>
</dbReference>
<organism evidence="4 5">
    <name type="scientific">Mycolicibacterium peregrinum</name>
    <name type="common">Mycobacterium peregrinum</name>
    <dbReference type="NCBI Taxonomy" id="43304"/>
    <lineage>
        <taxon>Bacteria</taxon>
        <taxon>Bacillati</taxon>
        <taxon>Actinomycetota</taxon>
        <taxon>Actinomycetes</taxon>
        <taxon>Mycobacteriales</taxon>
        <taxon>Mycobacteriaceae</taxon>
        <taxon>Mycolicibacterium</taxon>
    </lineage>
</organism>
<feature type="domain" description="FHA" evidence="3">
    <location>
        <begin position="32"/>
        <end position="81"/>
    </location>
</feature>
<dbReference type="EMBL" id="LZSY01000205">
    <property type="protein sequence ID" value="OBB79297.1"/>
    <property type="molecule type" value="Genomic_DNA"/>
</dbReference>
<feature type="region of interest" description="Disordered" evidence="2">
    <location>
        <begin position="271"/>
        <end position="299"/>
    </location>
</feature>
<evidence type="ECO:0000256" key="1">
    <source>
        <dbReference type="ARBA" id="ARBA00022553"/>
    </source>
</evidence>
<evidence type="ECO:0000256" key="2">
    <source>
        <dbReference type="SAM" id="MobiDB-lite"/>
    </source>
</evidence>
<protein>
    <recommendedName>
        <fullName evidence="3">FHA domain-containing protein</fullName>
    </recommendedName>
</protein>
<dbReference type="OrthoDB" id="3214282at2"/>
<keyword evidence="1" id="KW-0597">Phosphoprotein</keyword>
<dbReference type="AlphaFoldDB" id="A0A1A0V7S4"/>
<dbReference type="SMART" id="SM00240">
    <property type="entry name" value="FHA"/>
    <property type="match status" value="1"/>
</dbReference>
<accession>A0A1A0V7S4</accession>
<dbReference type="InterPro" id="IPR000253">
    <property type="entry name" value="FHA_dom"/>
</dbReference>
<gene>
    <name evidence="4" type="ORF">A5779_12960</name>
</gene>
<dbReference type="PROSITE" id="PS50006">
    <property type="entry name" value="FHA_DOMAIN"/>
    <property type="match status" value="1"/>
</dbReference>
<comment type="caution">
    <text evidence="4">The sequence shown here is derived from an EMBL/GenBank/DDBJ whole genome shotgun (WGS) entry which is preliminary data.</text>
</comment>
<proteinExistence type="predicted"/>
<sequence>MGTASSLTAPAPDLIVTVGGQRMLFCAADGDVIVGRDAAGVGLQLDHPAVSRVHVRLTPGPRWQIFDYESRNGIYIDGHRVYEGCLVDGMTVRFGAPEGLAVDFRYAVDDRDRMRRIGRAVSRRCADLGVSKRALRAQAGINRTTADTVFAGRCWPGTAACDAIAGVLSWPAGSLAAIAAGEPPEEITDVLSQTLRHDLLIESAALKLESIAAALPQLPACIGDRQRVSSLLQQLNDLKASVSGDPAAAGSDYAQILADIADIYRRHLTPRDAQPQVDGHQIAAPLATGAPLRSGRHEP</sequence>